<comment type="caution">
    <text evidence="2">The sequence shown here is derived from an EMBL/GenBank/DDBJ whole genome shotgun (WGS) entry which is preliminary data.</text>
</comment>
<gene>
    <name evidence="2" type="ORF">SPHA_72980</name>
</gene>
<evidence type="ECO:0000313" key="3">
    <source>
        <dbReference type="Proteomes" id="UP000597762"/>
    </source>
</evidence>
<dbReference type="GO" id="GO:0032481">
    <property type="term" value="P:positive regulation of type I interferon production"/>
    <property type="evidence" value="ECO:0007669"/>
    <property type="project" value="InterPro"/>
</dbReference>
<dbReference type="Gene3D" id="1.20.5.5200">
    <property type="match status" value="1"/>
</dbReference>
<dbReference type="Gene3D" id="3.40.50.12100">
    <property type="entry name" value="Stimulator of interferon genes protein"/>
    <property type="match status" value="1"/>
</dbReference>
<protein>
    <recommendedName>
        <fullName evidence="1">TIR domain-containing protein</fullName>
    </recommendedName>
</protein>
<dbReference type="GO" id="GO:0007165">
    <property type="term" value="P:signal transduction"/>
    <property type="evidence" value="ECO:0007669"/>
    <property type="project" value="InterPro"/>
</dbReference>
<dbReference type="PANTHER" id="PTHR34339:SF1">
    <property type="entry name" value="STIMULATOR OF INTERFERON GENES PROTEIN"/>
    <property type="match status" value="1"/>
</dbReference>
<evidence type="ECO:0000313" key="2">
    <source>
        <dbReference type="EMBL" id="CAE1323100.1"/>
    </source>
</evidence>
<dbReference type="InterPro" id="IPR055432">
    <property type="entry name" value="STING_LBD"/>
</dbReference>
<dbReference type="EMBL" id="CAHIKZ030005353">
    <property type="protein sequence ID" value="CAE1323100.1"/>
    <property type="molecule type" value="Genomic_DNA"/>
</dbReference>
<dbReference type="PROSITE" id="PS50104">
    <property type="entry name" value="TIR"/>
    <property type="match status" value="1"/>
</dbReference>
<sequence>MIGTATCLIIMHEAQLWLKPMMQQSDENQNNFHDVYVAYCDKDLNFARDIINKIENEGLRCYFKDRDEGNGYVLENLCQESRNSRLILIIYTEHSIEDCLIKFLTIQSLHYTLDFGKLTLILLLHNIDKNRLPKEVQFVPHVFTSEMNYFETIMEKLTAPKVNIDNLLPVGNISSGLVWSFYYGYLKIILPEIPIKIKEWISCNPSKSKYFPRQLYIILPTFGNCYSSLSEVDNNIEFVETFTSVEIDRAGNRNRNYKNTIYKICRPDKEYYFVGEYASPVKTMFEMEKGQIAGLTKSDFFQQVYLFKEKLSQILNHKDCPCHCCTLVIYNNDPLLSDLLVNKIEEDLKAVTAS</sequence>
<dbReference type="Gene3D" id="3.40.50.10140">
    <property type="entry name" value="Toll/interleukin-1 receptor homology (TIR) domain"/>
    <property type="match status" value="1"/>
</dbReference>
<organism evidence="2 3">
    <name type="scientific">Acanthosepion pharaonis</name>
    <name type="common">Pharaoh cuttlefish</name>
    <name type="synonym">Sepia pharaonis</name>
    <dbReference type="NCBI Taxonomy" id="158019"/>
    <lineage>
        <taxon>Eukaryota</taxon>
        <taxon>Metazoa</taxon>
        <taxon>Spiralia</taxon>
        <taxon>Lophotrochozoa</taxon>
        <taxon>Mollusca</taxon>
        <taxon>Cephalopoda</taxon>
        <taxon>Coleoidea</taxon>
        <taxon>Decapodiformes</taxon>
        <taxon>Sepiida</taxon>
        <taxon>Sepiina</taxon>
        <taxon>Sepiidae</taxon>
        <taxon>Acanthosepion</taxon>
    </lineage>
</organism>
<dbReference type="SUPFAM" id="SSF52200">
    <property type="entry name" value="Toll/Interleukin receptor TIR domain"/>
    <property type="match status" value="1"/>
</dbReference>
<accession>A0A812EEN7</accession>
<dbReference type="AlphaFoldDB" id="A0A812EEN7"/>
<dbReference type="InterPro" id="IPR035897">
    <property type="entry name" value="Toll_tir_struct_dom_sf"/>
</dbReference>
<dbReference type="PANTHER" id="PTHR34339">
    <property type="entry name" value="STIMULATOR OF INTERFERON GENES PROTEIN"/>
    <property type="match status" value="1"/>
</dbReference>
<dbReference type="Pfam" id="PF15009">
    <property type="entry name" value="STING_LBD"/>
    <property type="match status" value="1"/>
</dbReference>
<dbReference type="InterPro" id="IPR029158">
    <property type="entry name" value="STING"/>
</dbReference>
<proteinExistence type="predicted"/>
<dbReference type="InterPro" id="IPR038623">
    <property type="entry name" value="STING_C_sf"/>
</dbReference>
<dbReference type="OrthoDB" id="6062466at2759"/>
<keyword evidence="3" id="KW-1185">Reference proteome</keyword>
<name>A0A812EEN7_ACAPH</name>
<dbReference type="GO" id="GO:0045087">
    <property type="term" value="P:innate immune response"/>
    <property type="evidence" value="ECO:0007669"/>
    <property type="project" value="TreeGrafter"/>
</dbReference>
<dbReference type="GO" id="GO:0035438">
    <property type="term" value="F:cyclic-di-GMP binding"/>
    <property type="evidence" value="ECO:0007669"/>
    <property type="project" value="TreeGrafter"/>
</dbReference>
<evidence type="ECO:0000259" key="1">
    <source>
        <dbReference type="PROSITE" id="PS50104"/>
    </source>
</evidence>
<dbReference type="Proteomes" id="UP000597762">
    <property type="component" value="Unassembled WGS sequence"/>
</dbReference>
<dbReference type="GO" id="GO:0061507">
    <property type="term" value="F:2',3'-cyclic GMP-AMP binding"/>
    <property type="evidence" value="ECO:0007669"/>
    <property type="project" value="TreeGrafter"/>
</dbReference>
<dbReference type="GO" id="GO:0002218">
    <property type="term" value="P:activation of innate immune response"/>
    <property type="evidence" value="ECO:0007669"/>
    <property type="project" value="InterPro"/>
</dbReference>
<dbReference type="GO" id="GO:0000045">
    <property type="term" value="P:autophagosome assembly"/>
    <property type="evidence" value="ECO:0007669"/>
    <property type="project" value="TreeGrafter"/>
</dbReference>
<dbReference type="InterPro" id="IPR000157">
    <property type="entry name" value="TIR_dom"/>
</dbReference>
<dbReference type="GO" id="GO:0061709">
    <property type="term" value="P:reticulophagy"/>
    <property type="evidence" value="ECO:0007669"/>
    <property type="project" value="TreeGrafter"/>
</dbReference>
<feature type="domain" description="TIR" evidence="1">
    <location>
        <begin position="31"/>
        <end position="168"/>
    </location>
</feature>
<dbReference type="GO" id="GO:0005776">
    <property type="term" value="C:autophagosome"/>
    <property type="evidence" value="ECO:0007669"/>
    <property type="project" value="TreeGrafter"/>
</dbReference>
<dbReference type="GO" id="GO:0016239">
    <property type="term" value="P:positive regulation of macroautophagy"/>
    <property type="evidence" value="ECO:0007669"/>
    <property type="project" value="TreeGrafter"/>
</dbReference>
<dbReference type="GO" id="GO:0005789">
    <property type="term" value="C:endoplasmic reticulum membrane"/>
    <property type="evidence" value="ECO:0007669"/>
    <property type="project" value="TreeGrafter"/>
</dbReference>
<reference evidence="2" key="1">
    <citation type="submission" date="2021-01" db="EMBL/GenBank/DDBJ databases">
        <authorList>
            <person name="Li R."/>
            <person name="Bekaert M."/>
        </authorList>
    </citation>
    <scope>NUCLEOTIDE SEQUENCE</scope>
    <source>
        <strain evidence="2">Farmed</strain>
    </source>
</reference>